<sequence length="25" mass="2729">MSLRALRKECEDGLADLPIPSPFGI</sequence>
<reference evidence="1 2" key="1">
    <citation type="submission" date="2020-01" db="EMBL/GenBank/DDBJ databases">
        <title>Insect and environment-associated Actinomycetes.</title>
        <authorList>
            <person name="Currrie C."/>
            <person name="Chevrette M."/>
            <person name="Carlson C."/>
            <person name="Stubbendieck R."/>
            <person name="Wendt-Pienkowski E."/>
        </authorList>
    </citation>
    <scope>NUCLEOTIDE SEQUENCE [LARGE SCALE GENOMIC DNA]</scope>
    <source>
        <strain evidence="1 2">SID14438</strain>
    </source>
</reference>
<organism evidence="1 2">
    <name type="scientific">Streptomyces microflavus</name>
    <name type="common">Streptomyces lipmanii</name>
    <dbReference type="NCBI Taxonomy" id="1919"/>
    <lineage>
        <taxon>Bacteria</taxon>
        <taxon>Bacillati</taxon>
        <taxon>Actinomycetota</taxon>
        <taxon>Actinomycetes</taxon>
        <taxon>Kitasatosporales</taxon>
        <taxon>Streptomycetaceae</taxon>
        <taxon>Streptomyces</taxon>
    </lineage>
</organism>
<name>A0A6N9V2D4_STRMI</name>
<accession>A0A6N9V2D4</accession>
<feature type="non-terminal residue" evidence="1">
    <location>
        <position position="25"/>
    </location>
</feature>
<evidence type="ECO:0000313" key="2">
    <source>
        <dbReference type="Proteomes" id="UP000471648"/>
    </source>
</evidence>
<dbReference type="EMBL" id="JAAGME010000106">
    <property type="protein sequence ID" value="NEB65795.1"/>
    <property type="molecule type" value="Genomic_DNA"/>
</dbReference>
<evidence type="ECO:0000313" key="1">
    <source>
        <dbReference type="EMBL" id="NEB65795.1"/>
    </source>
</evidence>
<gene>
    <name evidence="1" type="ORF">G3I39_01720</name>
</gene>
<dbReference type="Proteomes" id="UP000471648">
    <property type="component" value="Unassembled WGS sequence"/>
</dbReference>
<dbReference type="AlphaFoldDB" id="A0A6N9V2D4"/>
<protein>
    <submittedName>
        <fullName evidence="1">Toxin</fullName>
    </submittedName>
</protein>
<comment type="caution">
    <text evidence="1">The sequence shown here is derived from an EMBL/GenBank/DDBJ whole genome shotgun (WGS) entry which is preliminary data.</text>
</comment>
<proteinExistence type="predicted"/>